<sequence>MGWPVQEGVFALGDMALRKGGTLPGARIVWRAHGTLSPARDNVVVHPTSYGGQHPELEWLIGPDGILDPTRWFIVIPNMFGNGLSSSPSNTAPWPALVTAWDNVAAQRRLLAEVFGVERIHAVYGWSMGAQQAYHWAAACPDAVQRIVVNCGSARTSVHNRVFLKGMMAVLEAAPEYDGAALFSAQPAAALRAFGRLYAGWALSQDLYREGLHLTALKAPDLDTFLRTDWEERFARRAAADLLAQMRCWEAGDIADGGDLTAALRGIVARVLLMPSETDLYFRVADNAAELPHLRHGRLVPIPSIWGHRAGNPVANPADAAFLRREVRAFLEA</sequence>
<dbReference type="Proteomes" id="UP000698752">
    <property type="component" value="Unassembled WGS sequence"/>
</dbReference>
<dbReference type="InterPro" id="IPR000073">
    <property type="entry name" value="AB_hydrolase_1"/>
</dbReference>
<name>A0ABS5ENA3_9PROT</name>
<feature type="domain" description="AB hydrolase-1" evidence="1">
    <location>
        <begin position="67"/>
        <end position="177"/>
    </location>
</feature>
<dbReference type="NCBIfam" id="NF005757">
    <property type="entry name" value="PRK07581.1"/>
    <property type="match status" value="1"/>
</dbReference>
<dbReference type="InterPro" id="IPR008220">
    <property type="entry name" value="HAT_MetX-like"/>
</dbReference>
<protein>
    <submittedName>
        <fullName evidence="2">Alpha/beta fold hydrolase</fullName>
    </submittedName>
</protein>
<dbReference type="Gene3D" id="3.40.50.1820">
    <property type="entry name" value="alpha/beta hydrolase"/>
    <property type="match status" value="1"/>
</dbReference>
<keyword evidence="3" id="KW-1185">Reference proteome</keyword>
<organism evidence="2 3">
    <name type="scientific">Neoroseomonas terrae</name>
    <dbReference type="NCBI Taxonomy" id="424799"/>
    <lineage>
        <taxon>Bacteria</taxon>
        <taxon>Pseudomonadati</taxon>
        <taxon>Pseudomonadota</taxon>
        <taxon>Alphaproteobacteria</taxon>
        <taxon>Acetobacterales</taxon>
        <taxon>Acetobacteraceae</taxon>
        <taxon>Neoroseomonas</taxon>
    </lineage>
</organism>
<dbReference type="PIRSF" id="PIRSF000443">
    <property type="entry name" value="Homoser_Ac_trans"/>
    <property type="match status" value="1"/>
</dbReference>
<evidence type="ECO:0000313" key="3">
    <source>
        <dbReference type="Proteomes" id="UP000698752"/>
    </source>
</evidence>
<proteinExistence type="predicted"/>
<dbReference type="SUPFAM" id="SSF53474">
    <property type="entry name" value="alpha/beta-Hydrolases"/>
    <property type="match status" value="1"/>
</dbReference>
<dbReference type="PANTHER" id="PTHR32268">
    <property type="entry name" value="HOMOSERINE O-ACETYLTRANSFERASE"/>
    <property type="match status" value="1"/>
</dbReference>
<dbReference type="Pfam" id="PF00561">
    <property type="entry name" value="Abhydrolase_1"/>
    <property type="match status" value="1"/>
</dbReference>
<dbReference type="EMBL" id="JAAEDI010000029">
    <property type="protein sequence ID" value="MBR0652501.1"/>
    <property type="molecule type" value="Genomic_DNA"/>
</dbReference>
<dbReference type="GO" id="GO:0016787">
    <property type="term" value="F:hydrolase activity"/>
    <property type="evidence" value="ECO:0007669"/>
    <property type="project" value="UniProtKB-KW"/>
</dbReference>
<comment type="caution">
    <text evidence="2">The sequence shown here is derived from an EMBL/GenBank/DDBJ whole genome shotgun (WGS) entry which is preliminary data.</text>
</comment>
<evidence type="ECO:0000259" key="1">
    <source>
        <dbReference type="Pfam" id="PF00561"/>
    </source>
</evidence>
<evidence type="ECO:0000313" key="2">
    <source>
        <dbReference type="EMBL" id="MBR0652501.1"/>
    </source>
</evidence>
<gene>
    <name evidence="2" type="ORF">GXW78_22785</name>
</gene>
<keyword evidence="2" id="KW-0378">Hydrolase</keyword>
<dbReference type="PANTHER" id="PTHR32268:SF15">
    <property type="entry name" value="HOMOSERINE ACETYLTRANSFERASE FAMILY PROTEIN (AFU_ORTHOLOGUE AFUA_1G15350)"/>
    <property type="match status" value="1"/>
</dbReference>
<accession>A0ABS5ENA3</accession>
<reference evidence="3" key="1">
    <citation type="journal article" date="2021" name="Syst. Appl. Microbiol.">
        <title>Roseomonas hellenica sp. nov., isolated from roots of wild-growing Alkanna tinctoria.</title>
        <authorList>
            <person name="Rat A."/>
            <person name="Naranjo H.D."/>
            <person name="Lebbe L."/>
            <person name="Cnockaert M."/>
            <person name="Krigas N."/>
            <person name="Grigoriadou K."/>
            <person name="Maloupa E."/>
            <person name="Willems A."/>
        </authorList>
    </citation>
    <scope>NUCLEOTIDE SEQUENCE [LARGE SCALE GENOMIC DNA]</scope>
    <source>
        <strain evidence="3">LMG 31159</strain>
    </source>
</reference>
<dbReference type="InterPro" id="IPR029058">
    <property type="entry name" value="AB_hydrolase_fold"/>
</dbReference>